<reference evidence="6 7" key="1">
    <citation type="submission" date="2020-08" db="EMBL/GenBank/DDBJ databases">
        <title>Genomic Encyclopedia of Type Strains, Phase IV (KMG-IV): sequencing the most valuable type-strain genomes for metagenomic binning, comparative biology and taxonomic classification.</title>
        <authorList>
            <person name="Goeker M."/>
        </authorList>
    </citation>
    <scope>NUCLEOTIDE SEQUENCE [LARGE SCALE GENOMIC DNA]</scope>
    <source>
        <strain evidence="6 7">DSM 22198</strain>
    </source>
</reference>
<dbReference type="InterPro" id="IPR023772">
    <property type="entry name" value="DNA-bd_HTH_TetR-type_CS"/>
</dbReference>
<keyword evidence="3" id="KW-0804">Transcription</keyword>
<evidence type="ECO:0000256" key="1">
    <source>
        <dbReference type="ARBA" id="ARBA00023015"/>
    </source>
</evidence>
<evidence type="ECO:0000256" key="4">
    <source>
        <dbReference type="PROSITE-ProRule" id="PRU00335"/>
    </source>
</evidence>
<dbReference type="Gene3D" id="1.10.10.60">
    <property type="entry name" value="Homeodomain-like"/>
    <property type="match status" value="1"/>
</dbReference>
<organism evidence="6 7">
    <name type="scientific">Nitrospirillum iridis</name>
    <dbReference type="NCBI Taxonomy" id="765888"/>
    <lineage>
        <taxon>Bacteria</taxon>
        <taxon>Pseudomonadati</taxon>
        <taxon>Pseudomonadota</taxon>
        <taxon>Alphaproteobacteria</taxon>
        <taxon>Rhodospirillales</taxon>
        <taxon>Azospirillaceae</taxon>
        <taxon>Nitrospirillum</taxon>
    </lineage>
</organism>
<evidence type="ECO:0000256" key="2">
    <source>
        <dbReference type="ARBA" id="ARBA00023125"/>
    </source>
</evidence>
<dbReference type="Pfam" id="PF00440">
    <property type="entry name" value="TetR_N"/>
    <property type="match status" value="1"/>
</dbReference>
<comment type="caution">
    <text evidence="6">The sequence shown here is derived from an EMBL/GenBank/DDBJ whole genome shotgun (WGS) entry which is preliminary data.</text>
</comment>
<evidence type="ECO:0000259" key="5">
    <source>
        <dbReference type="PROSITE" id="PS50977"/>
    </source>
</evidence>
<proteinExistence type="predicted"/>
<dbReference type="PROSITE" id="PS01081">
    <property type="entry name" value="HTH_TETR_1"/>
    <property type="match status" value="1"/>
</dbReference>
<dbReference type="EMBL" id="JACIIZ010000002">
    <property type="protein sequence ID" value="MBB6250175.1"/>
    <property type="molecule type" value="Genomic_DNA"/>
</dbReference>
<gene>
    <name evidence="6" type="ORF">FHS74_000716</name>
</gene>
<dbReference type="InterPro" id="IPR001647">
    <property type="entry name" value="HTH_TetR"/>
</dbReference>
<evidence type="ECO:0000313" key="6">
    <source>
        <dbReference type="EMBL" id="MBB6250175.1"/>
    </source>
</evidence>
<dbReference type="Proteomes" id="UP000539175">
    <property type="component" value="Unassembled WGS sequence"/>
</dbReference>
<evidence type="ECO:0000313" key="7">
    <source>
        <dbReference type="Proteomes" id="UP000539175"/>
    </source>
</evidence>
<dbReference type="InterPro" id="IPR036271">
    <property type="entry name" value="Tet_transcr_reg_TetR-rel_C_sf"/>
</dbReference>
<evidence type="ECO:0000256" key="3">
    <source>
        <dbReference type="ARBA" id="ARBA00023163"/>
    </source>
</evidence>
<dbReference type="SUPFAM" id="SSF48498">
    <property type="entry name" value="Tetracyclin repressor-like, C-terminal domain"/>
    <property type="match status" value="1"/>
</dbReference>
<sequence>MGLVEKFEMKVSREQMVENRRRILDVASRLFRDKGFDAVSVSEVMKAAGLTHGGFYGHFSSKDDLVAETIAYVLSNDEKGGGDLRAYLDDYLAPRHRDNAAAGCPTAGLAADIRHQTPAARAAMTAGLRSQIERVMKALPDIDAAERRRAAIGTWAAMVGAVILSRAIDDTTLSDEVLEQTRAWLEAALGPASAR</sequence>
<dbReference type="PRINTS" id="PR00455">
    <property type="entry name" value="HTHTETR"/>
</dbReference>
<accession>A0A7X0AU77</accession>
<feature type="domain" description="HTH tetR-type" evidence="5">
    <location>
        <begin position="17"/>
        <end position="77"/>
    </location>
</feature>
<protein>
    <submittedName>
        <fullName evidence="6">TetR/AcrR family transcriptional repressor of nem operon</fullName>
    </submittedName>
</protein>
<dbReference type="PANTHER" id="PTHR47506">
    <property type="entry name" value="TRANSCRIPTIONAL REGULATORY PROTEIN"/>
    <property type="match status" value="1"/>
</dbReference>
<dbReference type="InterPro" id="IPR009057">
    <property type="entry name" value="Homeodomain-like_sf"/>
</dbReference>
<dbReference type="Gene3D" id="1.10.357.10">
    <property type="entry name" value="Tetracycline Repressor, domain 2"/>
    <property type="match status" value="1"/>
</dbReference>
<dbReference type="PANTHER" id="PTHR47506:SF7">
    <property type="entry name" value="TRANSCRIPTIONAL REGULATORY PROTEIN"/>
    <property type="match status" value="1"/>
</dbReference>
<dbReference type="GO" id="GO:0003677">
    <property type="term" value="F:DNA binding"/>
    <property type="evidence" value="ECO:0007669"/>
    <property type="project" value="UniProtKB-UniRule"/>
</dbReference>
<keyword evidence="7" id="KW-1185">Reference proteome</keyword>
<keyword evidence="1" id="KW-0805">Transcription regulation</keyword>
<dbReference type="PROSITE" id="PS50977">
    <property type="entry name" value="HTH_TETR_2"/>
    <property type="match status" value="1"/>
</dbReference>
<feature type="DNA-binding region" description="H-T-H motif" evidence="4">
    <location>
        <begin position="40"/>
        <end position="59"/>
    </location>
</feature>
<name>A0A7X0AU77_9PROT</name>
<dbReference type="SUPFAM" id="SSF46689">
    <property type="entry name" value="Homeodomain-like"/>
    <property type="match status" value="1"/>
</dbReference>
<keyword evidence="2 4" id="KW-0238">DNA-binding</keyword>
<dbReference type="AlphaFoldDB" id="A0A7X0AU77"/>